<proteinExistence type="inferred from homology"/>
<evidence type="ECO:0000259" key="8">
    <source>
        <dbReference type="PROSITE" id="PS50111"/>
    </source>
</evidence>
<organism evidence="11 12">
    <name type="scientific">Rhodospira trueperi</name>
    <dbReference type="NCBI Taxonomy" id="69960"/>
    <lineage>
        <taxon>Bacteria</taxon>
        <taxon>Pseudomonadati</taxon>
        <taxon>Pseudomonadota</taxon>
        <taxon>Alphaproteobacteria</taxon>
        <taxon>Rhodospirillales</taxon>
        <taxon>Rhodospirillaceae</taxon>
        <taxon>Rhodospira</taxon>
    </lineage>
</organism>
<dbReference type="InterPro" id="IPR000727">
    <property type="entry name" value="T_SNARE_dom"/>
</dbReference>
<dbReference type="PROSITE" id="PS50885">
    <property type="entry name" value="HAMP"/>
    <property type="match status" value="1"/>
</dbReference>
<keyword evidence="3 5" id="KW-0807">Transducer</keyword>
<dbReference type="PANTHER" id="PTHR32089">
    <property type="entry name" value="METHYL-ACCEPTING CHEMOTAXIS PROTEIN MCPB"/>
    <property type="match status" value="1"/>
</dbReference>
<keyword evidence="7" id="KW-1133">Transmembrane helix</keyword>
<evidence type="ECO:0000259" key="9">
    <source>
        <dbReference type="PROSITE" id="PS50192"/>
    </source>
</evidence>
<evidence type="ECO:0000259" key="10">
    <source>
        <dbReference type="PROSITE" id="PS50885"/>
    </source>
</evidence>
<dbReference type="InterPro" id="IPR004089">
    <property type="entry name" value="MCPsignal_dom"/>
</dbReference>
<comment type="similarity">
    <text evidence="4">Belongs to the methyl-accepting chemotaxis (MCP) protein family.</text>
</comment>
<evidence type="ECO:0000256" key="6">
    <source>
        <dbReference type="SAM" id="MobiDB-lite"/>
    </source>
</evidence>
<protein>
    <submittedName>
        <fullName evidence="11">Methyl-accepting chemotaxis protein</fullName>
    </submittedName>
</protein>
<dbReference type="STRING" id="69960.SAMN05421720_102112"/>
<dbReference type="AlphaFoldDB" id="A0A1G6YSK3"/>
<dbReference type="SMART" id="SM00283">
    <property type="entry name" value="MA"/>
    <property type="match status" value="1"/>
</dbReference>
<dbReference type="PROSITE" id="PS50111">
    <property type="entry name" value="CHEMOTAXIS_TRANSDUC_2"/>
    <property type="match status" value="1"/>
</dbReference>
<feature type="region of interest" description="Disordered" evidence="6">
    <location>
        <begin position="881"/>
        <end position="914"/>
    </location>
</feature>
<dbReference type="PROSITE" id="PS50192">
    <property type="entry name" value="T_SNARE"/>
    <property type="match status" value="1"/>
</dbReference>
<keyword evidence="2" id="KW-0997">Cell inner membrane</keyword>
<evidence type="ECO:0000256" key="3">
    <source>
        <dbReference type="ARBA" id="ARBA00023224"/>
    </source>
</evidence>
<dbReference type="EMBL" id="FNAP01000002">
    <property type="protein sequence ID" value="SDD93252.1"/>
    <property type="molecule type" value="Genomic_DNA"/>
</dbReference>
<dbReference type="InterPro" id="IPR003660">
    <property type="entry name" value="HAMP_dom"/>
</dbReference>
<dbReference type="PANTHER" id="PTHR32089:SF112">
    <property type="entry name" value="LYSOZYME-LIKE PROTEIN-RELATED"/>
    <property type="match status" value="1"/>
</dbReference>
<dbReference type="SMART" id="SM00304">
    <property type="entry name" value="HAMP"/>
    <property type="match status" value="1"/>
</dbReference>
<dbReference type="GO" id="GO:0005886">
    <property type="term" value="C:plasma membrane"/>
    <property type="evidence" value="ECO:0007669"/>
    <property type="project" value="UniProtKB-SubCell"/>
</dbReference>
<sequence length="1039" mass="111509">MTLSTRILTGFLFVLLLTMVVAAIGWRSLESSNTAFGIERTGLDAQIGLGKVVQHELQGRLDLSADVEGAVYNEIEKMTGQLSRLLEHDSIRPQVMIARDAVDAYKANFETFKANEREVNATASTVRVVEEDLSATVGEVAAERAERLAKARETATNAIAEQEAAAAMRAVARSVEDAVYAGTLRVEQYRRVNTEARATEAAAAIQRLTNTVQRLGESVSEIDAIGREELSQASEGVIAAFTAFDEIAAQERALEAERHATVATMSEASEALDHAVTRLSRFQTARLKAAQQNFASRDILSELTGQLVTLTDLHNTAARARIQQEVFLRTGDPEDAEAAREATKALFLGALSVRRNAGQGPTASLVGIVSQATQDYRRALERIIELVEELGAAAEAGAAAERELDRTLRTLTDISGRARAAAGAMADQASQAATRSFTTLDTAQDTIRVGSDLRAAAEIVREHIIEFIDERDDSIVPNVREHIAAFKTIREDLIARIGQTDPWNVVELDQTLTHLSDQLEGMFEELVVKTQAINGATRGMEEARQALESGLEDAQAAAEARASDDRMFAKTLLLVGAVLALVVGVVAALLIGRSITRPLRAITATMKRLADNDLTVEVPGRDRKDEVGAMAAAVAVFKENSHRIERMQVDQEAEHRRNARRVKSEMIALTNALDEQVRGAISEVRSQSEVMHDTAVKMAEVVAHTEDGAGAAATASRNSAANVDAVAAAAEQMASSIAEISRQVNGASDIAHRASREAGSANERVEGLAQAANEIGEVVNLISDIAKQTNLLALNATIEAARAGEAGKGFAVVANEVKTLANQTATATDDIARQISTIQTATNAAVEAIQAIVRVIAEINEITTGVSAAVEQQAAATGEISQNAQQAAHSTQDASQNIDEVSRSAETTGGHARDVRESAEAVCVRVVRMLEELEKIIRSGSEEERETHAMRTVNIAVSVDLGGGDARSCLLQDMSFSGLGTLDRSVDGERGHQLMIDIPDLGQTMAVIVARTESNTHIRFDVSDSQLSQLEAFVRQRQR</sequence>
<feature type="domain" description="HAMP" evidence="10">
    <location>
        <begin position="593"/>
        <end position="646"/>
    </location>
</feature>
<dbReference type="SUPFAM" id="SSF58104">
    <property type="entry name" value="Methyl-accepting chemotaxis protein (MCP) signaling domain"/>
    <property type="match status" value="1"/>
</dbReference>
<dbReference type="Proteomes" id="UP000199412">
    <property type="component" value="Unassembled WGS sequence"/>
</dbReference>
<dbReference type="Gene3D" id="6.10.340.10">
    <property type="match status" value="1"/>
</dbReference>
<keyword evidence="7" id="KW-0472">Membrane</keyword>
<name>A0A1G6YSK3_9PROT</name>
<keyword evidence="12" id="KW-1185">Reference proteome</keyword>
<feature type="compositionally biased region" description="Polar residues" evidence="6">
    <location>
        <begin position="881"/>
        <end position="907"/>
    </location>
</feature>
<dbReference type="GO" id="GO:0006935">
    <property type="term" value="P:chemotaxis"/>
    <property type="evidence" value="ECO:0007669"/>
    <property type="project" value="InterPro"/>
</dbReference>
<dbReference type="Pfam" id="PF00672">
    <property type="entry name" value="HAMP"/>
    <property type="match status" value="1"/>
</dbReference>
<keyword evidence="2" id="KW-1003">Cell membrane</keyword>
<evidence type="ECO:0000256" key="4">
    <source>
        <dbReference type="ARBA" id="ARBA00029447"/>
    </source>
</evidence>
<evidence type="ECO:0000256" key="7">
    <source>
        <dbReference type="SAM" id="Phobius"/>
    </source>
</evidence>
<dbReference type="Pfam" id="PF00015">
    <property type="entry name" value="MCPsignal"/>
    <property type="match status" value="1"/>
</dbReference>
<feature type="domain" description="T-SNARE coiled-coil homology" evidence="9">
    <location>
        <begin position="839"/>
        <end position="901"/>
    </location>
</feature>
<evidence type="ECO:0000313" key="12">
    <source>
        <dbReference type="Proteomes" id="UP000199412"/>
    </source>
</evidence>
<dbReference type="GO" id="GO:0004888">
    <property type="term" value="F:transmembrane signaling receptor activity"/>
    <property type="evidence" value="ECO:0007669"/>
    <property type="project" value="InterPro"/>
</dbReference>
<evidence type="ECO:0000313" key="11">
    <source>
        <dbReference type="EMBL" id="SDD93252.1"/>
    </source>
</evidence>
<keyword evidence="7" id="KW-0812">Transmembrane</keyword>
<evidence type="ECO:0000256" key="5">
    <source>
        <dbReference type="PROSITE-ProRule" id="PRU00284"/>
    </source>
</evidence>
<gene>
    <name evidence="11" type="ORF">SAMN05421720_102112</name>
</gene>
<dbReference type="CDD" id="cd06225">
    <property type="entry name" value="HAMP"/>
    <property type="match status" value="1"/>
</dbReference>
<feature type="transmembrane region" description="Helical" evidence="7">
    <location>
        <begin position="571"/>
        <end position="591"/>
    </location>
</feature>
<dbReference type="GO" id="GO:0007165">
    <property type="term" value="P:signal transduction"/>
    <property type="evidence" value="ECO:0007669"/>
    <property type="project" value="UniProtKB-KW"/>
</dbReference>
<feature type="domain" description="Methyl-accepting transducer" evidence="8">
    <location>
        <begin position="687"/>
        <end position="909"/>
    </location>
</feature>
<evidence type="ECO:0000256" key="1">
    <source>
        <dbReference type="ARBA" id="ARBA00004429"/>
    </source>
</evidence>
<evidence type="ECO:0000256" key="2">
    <source>
        <dbReference type="ARBA" id="ARBA00022519"/>
    </source>
</evidence>
<comment type="subcellular location">
    <subcellularLocation>
        <location evidence="1">Cell inner membrane</location>
        <topology evidence="1">Multi-pass membrane protein</topology>
    </subcellularLocation>
</comment>
<reference evidence="11 12" key="1">
    <citation type="submission" date="2016-10" db="EMBL/GenBank/DDBJ databases">
        <authorList>
            <person name="de Groot N.N."/>
        </authorList>
    </citation>
    <scope>NUCLEOTIDE SEQUENCE [LARGE SCALE GENOMIC DNA]</scope>
    <source>
        <strain evidence="11 12">ATCC 700224</strain>
    </source>
</reference>
<dbReference type="InterPro" id="IPR004090">
    <property type="entry name" value="Chemotax_Me-accpt_rcpt"/>
</dbReference>
<dbReference type="Gene3D" id="1.10.287.950">
    <property type="entry name" value="Methyl-accepting chemotaxis protein"/>
    <property type="match status" value="1"/>
</dbReference>
<dbReference type="PRINTS" id="PR00260">
    <property type="entry name" value="CHEMTRNSDUCR"/>
</dbReference>
<accession>A0A1G6YSK3</accession>